<comment type="catalytic activity">
    <reaction evidence="1 4">
        <text>a uridine in RNA = a pseudouridine in RNA</text>
        <dbReference type="Rhea" id="RHEA:48348"/>
        <dbReference type="Rhea" id="RHEA-COMP:12068"/>
        <dbReference type="Rhea" id="RHEA-COMP:12069"/>
        <dbReference type="ChEBI" id="CHEBI:65314"/>
        <dbReference type="ChEBI" id="CHEBI:65315"/>
    </reaction>
</comment>
<name>A0A1S6QI60_9LACO</name>
<dbReference type="SUPFAM" id="SSF55120">
    <property type="entry name" value="Pseudouridine synthase"/>
    <property type="match status" value="1"/>
</dbReference>
<dbReference type="GO" id="GO:0140098">
    <property type="term" value="F:catalytic activity, acting on RNA"/>
    <property type="evidence" value="ECO:0007669"/>
    <property type="project" value="UniProtKB-ARBA"/>
</dbReference>
<dbReference type="Gene3D" id="3.30.2350.10">
    <property type="entry name" value="Pseudouridine synthase"/>
    <property type="match status" value="1"/>
</dbReference>
<feature type="domain" description="Pseudouridine synthase RsuA/RluA-like" evidence="5">
    <location>
        <begin position="95"/>
        <end position="245"/>
    </location>
</feature>
<dbReference type="GO" id="GO:0000455">
    <property type="term" value="P:enzyme-directed rRNA pseudouridine synthesis"/>
    <property type="evidence" value="ECO:0007669"/>
    <property type="project" value="TreeGrafter"/>
</dbReference>
<comment type="similarity">
    <text evidence="2 4">Belongs to the pseudouridine synthase RluA family.</text>
</comment>
<evidence type="ECO:0000256" key="3">
    <source>
        <dbReference type="PIRSR" id="PIRSR606225-1"/>
    </source>
</evidence>
<dbReference type="InterPro" id="IPR006145">
    <property type="entry name" value="PsdUridine_synth_RsuA/RluA"/>
</dbReference>
<dbReference type="Pfam" id="PF00849">
    <property type="entry name" value="PseudoU_synth_2"/>
    <property type="match status" value="1"/>
</dbReference>
<sequence length="301" mass="34149">MKTQWHYNLIIPKSFPQTTLKEVLSNYYGLPKHLLYSVRKAERVTVNGNYLPVSFAVKGGDSIQLEFIPEDFESAFPTVLVDKSYQPQILYETDDVIVVNKRRGDKTHPNQPGENGATINQLAGYLDATGIVPYMIHRLDQETSGAIIFGKNPAVVPSLVDDIRHKVTERTYLAWVHGTFDSDHGTINSPIGKDPEDKRKRKVSTIDGQNAITHYQVCDSRNGYSLIQIKLETGRTHQIRVHMQSIGHPLVGDPLYSDDSFTHMLLHSQTIRFKLPFYRNWVSVEAPVPADFKSFINVQDK</sequence>
<dbReference type="KEGG" id="lcu:PL11_004805"/>
<dbReference type="OrthoDB" id="9773999at2"/>
<dbReference type="PROSITE" id="PS01129">
    <property type="entry name" value="PSI_RLU"/>
    <property type="match status" value="1"/>
</dbReference>
<dbReference type="PANTHER" id="PTHR21600:SF87">
    <property type="entry name" value="RNA PSEUDOURIDYLATE SYNTHASE DOMAIN-CONTAINING PROTEIN 1"/>
    <property type="match status" value="1"/>
</dbReference>
<dbReference type="NCBIfam" id="TIGR00005">
    <property type="entry name" value="rluA_subfam"/>
    <property type="match status" value="1"/>
</dbReference>
<comment type="function">
    <text evidence="4">Responsible for synthesis of pseudouridine from uracil.</text>
</comment>
<protein>
    <recommendedName>
        <fullName evidence="4">Pseudouridine synthase</fullName>
        <ecNumber evidence="4">5.4.99.-</ecNumber>
    </recommendedName>
</protein>
<gene>
    <name evidence="6" type="ORF">PL11_004805</name>
</gene>
<dbReference type="AlphaFoldDB" id="A0A1S6QI60"/>
<organism evidence="6 7">
    <name type="scientific">Lentilactobacillus curieae</name>
    <dbReference type="NCBI Taxonomy" id="1138822"/>
    <lineage>
        <taxon>Bacteria</taxon>
        <taxon>Bacillati</taxon>
        <taxon>Bacillota</taxon>
        <taxon>Bacilli</taxon>
        <taxon>Lactobacillales</taxon>
        <taxon>Lactobacillaceae</taxon>
        <taxon>Lentilactobacillus</taxon>
    </lineage>
</organism>
<dbReference type="EC" id="5.4.99.-" evidence="4"/>
<dbReference type="GO" id="GO:0003723">
    <property type="term" value="F:RNA binding"/>
    <property type="evidence" value="ECO:0007669"/>
    <property type="project" value="InterPro"/>
</dbReference>
<keyword evidence="4" id="KW-0413">Isomerase</keyword>
<dbReference type="EMBL" id="CP018906">
    <property type="protein sequence ID" value="AQW21292.1"/>
    <property type="molecule type" value="Genomic_DNA"/>
</dbReference>
<keyword evidence="7" id="KW-1185">Reference proteome</keyword>
<evidence type="ECO:0000256" key="4">
    <source>
        <dbReference type="RuleBase" id="RU362028"/>
    </source>
</evidence>
<reference evidence="6 7" key="1">
    <citation type="journal article" date="2015" name="Genome Announc.">
        <title>Genome Sequence of Lactobacillus curieae CCTCC M 2011381T, a Novel Producer of Gamma-aminobutyric Acid.</title>
        <authorList>
            <person name="Wang Y."/>
            <person name="Wang Y."/>
            <person name="Lang C."/>
            <person name="Wei D."/>
            <person name="Xu P."/>
            <person name="Xie J."/>
        </authorList>
    </citation>
    <scope>NUCLEOTIDE SEQUENCE [LARGE SCALE GENOMIC DNA]</scope>
    <source>
        <strain evidence="6 7">CCTCC M 2011381</strain>
    </source>
</reference>
<dbReference type="CDD" id="cd02869">
    <property type="entry name" value="PseudoU_synth_RluA_like"/>
    <property type="match status" value="1"/>
</dbReference>
<accession>A0A1S6QI60</accession>
<dbReference type="GO" id="GO:0009982">
    <property type="term" value="F:pseudouridine synthase activity"/>
    <property type="evidence" value="ECO:0007669"/>
    <property type="project" value="InterPro"/>
</dbReference>
<proteinExistence type="inferred from homology"/>
<feature type="active site" evidence="3">
    <location>
        <position position="140"/>
    </location>
</feature>
<dbReference type="RefSeq" id="WP_035167746.1">
    <property type="nucleotide sequence ID" value="NZ_CP018906.1"/>
</dbReference>
<dbReference type="InterPro" id="IPR006224">
    <property type="entry name" value="PsdUridine_synth_RluA-like_CS"/>
</dbReference>
<dbReference type="Proteomes" id="UP000030361">
    <property type="component" value="Chromosome"/>
</dbReference>
<dbReference type="eggNOG" id="COG0564">
    <property type="taxonomic scope" value="Bacteria"/>
</dbReference>
<evidence type="ECO:0000256" key="2">
    <source>
        <dbReference type="ARBA" id="ARBA00010876"/>
    </source>
</evidence>
<dbReference type="PANTHER" id="PTHR21600">
    <property type="entry name" value="MITOCHONDRIAL RNA PSEUDOURIDINE SYNTHASE"/>
    <property type="match status" value="1"/>
</dbReference>
<dbReference type="InterPro" id="IPR020103">
    <property type="entry name" value="PsdUridine_synth_cat_dom_sf"/>
</dbReference>
<dbReference type="InterPro" id="IPR050188">
    <property type="entry name" value="RluA_PseudoU_synthase"/>
</dbReference>
<evidence type="ECO:0000256" key="1">
    <source>
        <dbReference type="ARBA" id="ARBA00000073"/>
    </source>
</evidence>
<evidence type="ECO:0000313" key="7">
    <source>
        <dbReference type="Proteomes" id="UP000030361"/>
    </source>
</evidence>
<dbReference type="InterPro" id="IPR006225">
    <property type="entry name" value="PsdUridine_synth_RluC/D"/>
</dbReference>
<evidence type="ECO:0000313" key="6">
    <source>
        <dbReference type="EMBL" id="AQW21292.1"/>
    </source>
</evidence>
<evidence type="ECO:0000259" key="5">
    <source>
        <dbReference type="Pfam" id="PF00849"/>
    </source>
</evidence>